<feature type="domain" description="G-protein coupled receptors family 1 profile" evidence="6">
    <location>
        <begin position="1"/>
        <end position="73"/>
    </location>
</feature>
<evidence type="ECO:0000256" key="3">
    <source>
        <dbReference type="ARBA" id="ARBA00022989"/>
    </source>
</evidence>
<dbReference type="Gene3D" id="1.20.1070.10">
    <property type="entry name" value="Rhodopsin 7-helix transmembrane proteins"/>
    <property type="match status" value="1"/>
</dbReference>
<sequence length="104" mass="11840">MHPATRLENRITVILIAVVILFLVCQMPTALVLIYTSFYMPVRGSAEESILLGLGNIFNLLVAINAASNFVLYNFCNKYRKRFCALFHIRRRLFPEAGQVVGNY</sequence>
<evidence type="ECO:0000313" key="8">
    <source>
        <dbReference type="Proteomes" id="UP001642540"/>
    </source>
</evidence>
<dbReference type="Pfam" id="PF10324">
    <property type="entry name" value="7TM_GPCR_Srw"/>
    <property type="match status" value="1"/>
</dbReference>
<evidence type="ECO:0000259" key="6">
    <source>
        <dbReference type="PROSITE" id="PS50262"/>
    </source>
</evidence>
<feature type="transmembrane region" description="Helical" evidence="5">
    <location>
        <begin position="12"/>
        <end position="38"/>
    </location>
</feature>
<keyword evidence="8" id="KW-1185">Reference proteome</keyword>
<protein>
    <recommendedName>
        <fullName evidence="6">G-protein coupled receptors family 1 profile domain-containing protein</fullName>
    </recommendedName>
</protein>
<keyword evidence="3 5" id="KW-1133">Transmembrane helix</keyword>
<accession>A0ABP1PIX9</accession>
<reference evidence="7 8" key="1">
    <citation type="submission" date="2024-08" db="EMBL/GenBank/DDBJ databases">
        <authorList>
            <person name="Cucini C."/>
            <person name="Frati F."/>
        </authorList>
    </citation>
    <scope>NUCLEOTIDE SEQUENCE [LARGE SCALE GENOMIC DNA]</scope>
</reference>
<feature type="transmembrane region" description="Helical" evidence="5">
    <location>
        <begin position="50"/>
        <end position="73"/>
    </location>
</feature>
<gene>
    <name evidence="7" type="ORF">ODALV1_LOCUS318</name>
</gene>
<comment type="subcellular location">
    <subcellularLocation>
        <location evidence="1">Membrane</location>
    </subcellularLocation>
</comment>
<dbReference type="InterPro" id="IPR017452">
    <property type="entry name" value="GPCR_Rhodpsn_7TM"/>
</dbReference>
<comment type="caution">
    <text evidence="7">The sequence shown here is derived from an EMBL/GenBank/DDBJ whole genome shotgun (WGS) entry which is preliminary data.</text>
</comment>
<name>A0ABP1PIX9_9HEXA</name>
<dbReference type="InterPro" id="IPR019427">
    <property type="entry name" value="7TM_GPCR_serpentine_rcpt_Srw"/>
</dbReference>
<evidence type="ECO:0000256" key="2">
    <source>
        <dbReference type="ARBA" id="ARBA00022692"/>
    </source>
</evidence>
<dbReference type="PANTHER" id="PTHR46641">
    <property type="entry name" value="FMRFAMIDE RECEPTOR-RELATED"/>
    <property type="match status" value="1"/>
</dbReference>
<dbReference type="InterPro" id="IPR052954">
    <property type="entry name" value="GPCR-Ligand_Int"/>
</dbReference>
<organism evidence="7 8">
    <name type="scientific">Orchesella dallaii</name>
    <dbReference type="NCBI Taxonomy" id="48710"/>
    <lineage>
        <taxon>Eukaryota</taxon>
        <taxon>Metazoa</taxon>
        <taxon>Ecdysozoa</taxon>
        <taxon>Arthropoda</taxon>
        <taxon>Hexapoda</taxon>
        <taxon>Collembola</taxon>
        <taxon>Entomobryomorpha</taxon>
        <taxon>Entomobryoidea</taxon>
        <taxon>Orchesellidae</taxon>
        <taxon>Orchesellinae</taxon>
        <taxon>Orchesella</taxon>
    </lineage>
</organism>
<proteinExistence type="predicted"/>
<dbReference type="PANTHER" id="PTHR46641:SF22">
    <property type="entry name" value="PROCTOLIN RECEPTOR, ISOFORM A"/>
    <property type="match status" value="1"/>
</dbReference>
<dbReference type="SUPFAM" id="SSF81321">
    <property type="entry name" value="Family A G protein-coupled receptor-like"/>
    <property type="match status" value="1"/>
</dbReference>
<evidence type="ECO:0000313" key="7">
    <source>
        <dbReference type="EMBL" id="CAL8068536.1"/>
    </source>
</evidence>
<dbReference type="PROSITE" id="PS50262">
    <property type="entry name" value="G_PROTEIN_RECEP_F1_2"/>
    <property type="match status" value="1"/>
</dbReference>
<dbReference type="EMBL" id="CAXLJM020000001">
    <property type="protein sequence ID" value="CAL8068536.1"/>
    <property type="molecule type" value="Genomic_DNA"/>
</dbReference>
<evidence type="ECO:0000256" key="5">
    <source>
        <dbReference type="SAM" id="Phobius"/>
    </source>
</evidence>
<keyword evidence="4 5" id="KW-0472">Membrane</keyword>
<evidence type="ECO:0000256" key="1">
    <source>
        <dbReference type="ARBA" id="ARBA00004370"/>
    </source>
</evidence>
<dbReference type="Proteomes" id="UP001642540">
    <property type="component" value="Unassembled WGS sequence"/>
</dbReference>
<keyword evidence="2 5" id="KW-0812">Transmembrane</keyword>
<evidence type="ECO:0000256" key="4">
    <source>
        <dbReference type="ARBA" id="ARBA00023136"/>
    </source>
</evidence>